<dbReference type="EMBL" id="JRYR02000002">
    <property type="protein sequence ID" value="OHX64135.1"/>
    <property type="molecule type" value="Genomic_DNA"/>
</dbReference>
<name>A0A1S1YTK5_FLAPC</name>
<comment type="caution">
    <text evidence="1">The sequence shown here is derived from an EMBL/GenBank/DDBJ whole genome shotgun (WGS) entry which is preliminary data.</text>
</comment>
<organism evidence="1 2">
    <name type="scientific">Flammeovirga pacifica</name>
    <dbReference type="NCBI Taxonomy" id="915059"/>
    <lineage>
        <taxon>Bacteria</taxon>
        <taxon>Pseudomonadati</taxon>
        <taxon>Bacteroidota</taxon>
        <taxon>Cytophagia</taxon>
        <taxon>Cytophagales</taxon>
        <taxon>Flammeovirgaceae</taxon>
        <taxon>Flammeovirga</taxon>
    </lineage>
</organism>
<keyword evidence="2" id="KW-1185">Reference proteome</keyword>
<dbReference type="Proteomes" id="UP000179797">
    <property type="component" value="Unassembled WGS sequence"/>
</dbReference>
<protein>
    <submittedName>
        <fullName evidence="1">Uncharacterized protein</fullName>
    </submittedName>
</protein>
<accession>A0A1S1YTK5</accession>
<dbReference type="OrthoDB" id="1436588at2"/>
<sequence>MLIETTHGQDFSSKVKDKLVGPSLPFIKTIFSSIKSDAFYILSSNLPIGFDAEIRSKMDYAKIQFRSQGVIIDIKIKVKTFQWLIPYYQLALYQTEYLSIHAQGYYLRFNDLSPKHYQFWNKLGKEKLNYLSKFDYLN</sequence>
<proteinExistence type="predicted"/>
<dbReference type="RefSeq" id="WP_052432159.1">
    <property type="nucleotide sequence ID" value="NZ_JRYR02000002.1"/>
</dbReference>
<evidence type="ECO:0000313" key="1">
    <source>
        <dbReference type="EMBL" id="OHX64135.1"/>
    </source>
</evidence>
<reference evidence="1 2" key="1">
    <citation type="journal article" date="2012" name="Int. J. Syst. Evol. Microbiol.">
        <title>Flammeovirga pacifica sp. nov., isolated from deep-sea sediment.</title>
        <authorList>
            <person name="Xu H."/>
            <person name="Fu Y."/>
            <person name="Yang N."/>
            <person name="Ding Z."/>
            <person name="Lai Q."/>
            <person name="Zeng R."/>
        </authorList>
    </citation>
    <scope>NUCLEOTIDE SEQUENCE [LARGE SCALE GENOMIC DNA]</scope>
    <source>
        <strain evidence="2">DSM 24597 / LMG 26175 / WPAGA1</strain>
    </source>
</reference>
<evidence type="ECO:0000313" key="2">
    <source>
        <dbReference type="Proteomes" id="UP000179797"/>
    </source>
</evidence>
<gene>
    <name evidence="1" type="ORF">NH26_21255</name>
</gene>
<dbReference type="AlphaFoldDB" id="A0A1S1YTK5"/>
<dbReference type="STRING" id="915059.NH26_21255"/>